<protein>
    <submittedName>
        <fullName evidence="2">Uncharacterized protein</fullName>
    </submittedName>
</protein>
<evidence type="ECO:0000313" key="2">
    <source>
        <dbReference type="EMBL" id="NGO68025.1"/>
    </source>
</evidence>
<dbReference type="AlphaFoldDB" id="A0A6G4WS49"/>
<gene>
    <name evidence="2" type="ORF">G5C65_06575</name>
</gene>
<accession>A0A6G4WS49</accession>
<evidence type="ECO:0000313" key="3">
    <source>
        <dbReference type="Proteomes" id="UP000477722"/>
    </source>
</evidence>
<reference evidence="2 3" key="1">
    <citation type="submission" date="2020-02" db="EMBL/GenBank/DDBJ databases">
        <title>Whole-genome analyses of novel actinobacteria.</title>
        <authorList>
            <person name="Sahin N."/>
            <person name="Tatar D."/>
        </authorList>
    </citation>
    <scope>NUCLEOTIDE SEQUENCE [LARGE SCALE GENOMIC DNA]</scope>
    <source>
        <strain evidence="2 3">SB3404</strain>
    </source>
</reference>
<dbReference type="RefSeq" id="WP_165297679.1">
    <property type="nucleotide sequence ID" value="NZ_JAAKZZ010000040.1"/>
</dbReference>
<name>A0A6G4WS49_9ACTN</name>
<proteinExistence type="predicted"/>
<sequence length="123" mass="13151">MSDHSTPAEEQPRTGGAVIGQDETGVCGHGPEQPADMPVGDVEYTVEARLKGDGPLRSHWVPMAFALRTPAAAREALDKTRAALPNNECRVLRWTATAAVVDPAELDAEQPVTVRPLADKADR</sequence>
<dbReference type="Proteomes" id="UP000477722">
    <property type="component" value="Unassembled WGS sequence"/>
</dbReference>
<dbReference type="EMBL" id="JAAKZZ010000040">
    <property type="protein sequence ID" value="NGO68025.1"/>
    <property type="molecule type" value="Genomic_DNA"/>
</dbReference>
<organism evidence="2 3">
    <name type="scientific">Streptomyces boncukensis</name>
    <dbReference type="NCBI Taxonomy" id="2711219"/>
    <lineage>
        <taxon>Bacteria</taxon>
        <taxon>Bacillati</taxon>
        <taxon>Actinomycetota</taxon>
        <taxon>Actinomycetes</taxon>
        <taxon>Kitasatosporales</taxon>
        <taxon>Streptomycetaceae</taxon>
        <taxon>Streptomyces</taxon>
    </lineage>
</organism>
<evidence type="ECO:0000256" key="1">
    <source>
        <dbReference type="SAM" id="MobiDB-lite"/>
    </source>
</evidence>
<comment type="caution">
    <text evidence="2">The sequence shown here is derived from an EMBL/GenBank/DDBJ whole genome shotgun (WGS) entry which is preliminary data.</text>
</comment>
<feature type="region of interest" description="Disordered" evidence="1">
    <location>
        <begin position="1"/>
        <end position="41"/>
    </location>
</feature>
<feature type="compositionally biased region" description="Basic and acidic residues" evidence="1">
    <location>
        <begin position="1"/>
        <end position="12"/>
    </location>
</feature>
<keyword evidence="3" id="KW-1185">Reference proteome</keyword>